<keyword evidence="1" id="KW-0863">Zinc-finger</keyword>
<dbReference type="InterPro" id="IPR007527">
    <property type="entry name" value="Znf_SWIM"/>
</dbReference>
<reference evidence="3 4" key="1">
    <citation type="submission" date="2016-04" db="EMBL/GenBank/DDBJ databases">
        <title>Genome analyses suggest a sexual origin of heterokaryosis in a supposedly ancient asexual fungus.</title>
        <authorList>
            <person name="Ropars J."/>
            <person name="Sedzielewska K."/>
            <person name="Noel J."/>
            <person name="Charron P."/>
            <person name="Farinelli L."/>
            <person name="Marton T."/>
            <person name="Kruger M."/>
            <person name="Pelin A."/>
            <person name="Brachmann A."/>
            <person name="Corradi N."/>
        </authorList>
    </citation>
    <scope>NUCLEOTIDE SEQUENCE [LARGE SCALE GENOMIC DNA]</scope>
    <source>
        <strain evidence="3 4">C2</strain>
    </source>
</reference>
<accession>A0A2N1MR66</accession>
<evidence type="ECO:0000313" key="4">
    <source>
        <dbReference type="Proteomes" id="UP000233469"/>
    </source>
</evidence>
<evidence type="ECO:0000313" key="3">
    <source>
        <dbReference type="EMBL" id="PKK64125.1"/>
    </source>
</evidence>
<name>A0A2N1MR66_9GLOM</name>
<dbReference type="VEuPathDB" id="FungiDB:RhiirA1_402734"/>
<protein>
    <recommendedName>
        <fullName evidence="2">SWIM-type domain-containing protein</fullName>
    </recommendedName>
</protein>
<dbReference type="AlphaFoldDB" id="A0A2N1MR66"/>
<comment type="caution">
    <text evidence="3">The sequence shown here is derived from an EMBL/GenBank/DDBJ whole genome shotgun (WGS) entry which is preliminary data.</text>
</comment>
<organism evidence="3 4">
    <name type="scientific">Rhizophagus irregularis</name>
    <dbReference type="NCBI Taxonomy" id="588596"/>
    <lineage>
        <taxon>Eukaryota</taxon>
        <taxon>Fungi</taxon>
        <taxon>Fungi incertae sedis</taxon>
        <taxon>Mucoromycota</taxon>
        <taxon>Glomeromycotina</taxon>
        <taxon>Glomeromycetes</taxon>
        <taxon>Glomerales</taxon>
        <taxon>Glomeraceae</taxon>
        <taxon>Rhizophagus</taxon>
    </lineage>
</organism>
<evidence type="ECO:0000256" key="1">
    <source>
        <dbReference type="PROSITE-ProRule" id="PRU00325"/>
    </source>
</evidence>
<evidence type="ECO:0000259" key="2">
    <source>
        <dbReference type="PROSITE" id="PS50966"/>
    </source>
</evidence>
<dbReference type="EMBL" id="LLXL01001503">
    <property type="protein sequence ID" value="PKK64125.1"/>
    <property type="molecule type" value="Genomic_DNA"/>
</dbReference>
<gene>
    <name evidence="3" type="ORF">RhiirC2_113589</name>
</gene>
<sequence>MQVTESNSTFGGIIEHEYDLPQIRLHELILDIPVNDLQELWEISYIATTFSSPTTPHYVVILKDSSSICTCMSIINKGMLCRHQYRVLIQSNKAVFHITFINNRWFGVIPSDTNVVITQGMKTSANVSLQYIEQIRPTNVYIPAIREKVNKKVQFGTAMSLAKTSVQIAVSEGAMTEFIGMLMQFNMKYRYSTGFGIEETQDLIYGNSIK</sequence>
<proteinExistence type="predicted"/>
<feature type="domain" description="SWIM-type" evidence="2">
    <location>
        <begin position="58"/>
        <end position="92"/>
    </location>
</feature>
<dbReference type="Proteomes" id="UP000233469">
    <property type="component" value="Unassembled WGS sequence"/>
</dbReference>
<keyword evidence="1" id="KW-0862">Zinc</keyword>
<dbReference type="VEuPathDB" id="FungiDB:FUN_008455"/>
<dbReference type="GO" id="GO:0008270">
    <property type="term" value="F:zinc ion binding"/>
    <property type="evidence" value="ECO:0007669"/>
    <property type="project" value="UniProtKB-KW"/>
</dbReference>
<keyword evidence="1" id="KW-0479">Metal-binding</keyword>
<reference evidence="3 4" key="2">
    <citation type="submission" date="2017-10" db="EMBL/GenBank/DDBJ databases">
        <title>Extensive intraspecific genome diversity in a model arbuscular mycorrhizal fungus.</title>
        <authorList>
            <person name="Chen E.C.H."/>
            <person name="Morin E."/>
            <person name="Baudet D."/>
            <person name="Noel J."/>
            <person name="Ndikumana S."/>
            <person name="Charron P."/>
            <person name="St-Onge C."/>
            <person name="Giorgi J."/>
            <person name="Grigoriev I.V."/>
            <person name="Roux C."/>
            <person name="Martin F.M."/>
            <person name="Corradi N."/>
        </authorList>
    </citation>
    <scope>NUCLEOTIDE SEQUENCE [LARGE SCALE GENOMIC DNA]</scope>
    <source>
        <strain evidence="3 4">C2</strain>
    </source>
</reference>
<dbReference type="PROSITE" id="PS50966">
    <property type="entry name" value="ZF_SWIM"/>
    <property type="match status" value="1"/>
</dbReference>